<accession>A0ACA9LCD1</accession>
<feature type="non-terminal residue" evidence="1">
    <location>
        <position position="523"/>
    </location>
</feature>
<gene>
    <name evidence="1" type="ORF">SCALOS_LOCUS3992</name>
</gene>
<sequence>MSQHYPPPPPPSQPYYSQTDTDQQYYPPQPGRYSPVPQSQPPAYDQGSFRGSVAEKWNPRPKYQGIYIGLHWLIINEALKKGNSFFQPEIIPPLVIAGAAGILLSVIYLLLMQRFPQPLIKVTLVLSIAMYFVAAAIFFLDRSYFLSIIFVIFGILYLICAFSWRNRIPFAAIMLETVVSITRKYYGVIIMGFIGLIFQVGWSVLWLLSLIGTYQYLDATYCTQGVNGQKTCKNTGLFYLIFVYLLFSFYWTSQVIKTIVHVTSSGVYATYYFLEGTPQGTGSTPTLSSFKRATTTSIGSICFGSLIIALLNTTRAILQTFANSDDGACGFLAVCIACLLAWIESIVEYFNFYAYVEVAMYGKSYCQAAKDTWTLIKDRGVEAIINDDLIGNVLTMGCLLIGLLCGLFGFLYLKFAISSSSINSNLIIVFVIICVILGFMMSVVITDSIHSGVSTTFVALAEDPDALRRTKPNTRGIKKMVGSVHPIDITPLCKINTTYQNKIKFVYANIAKRYLINLQLIKK</sequence>
<protein>
    <submittedName>
        <fullName evidence="1">1862_t:CDS:1</fullName>
    </submittedName>
</protein>
<dbReference type="EMBL" id="CAJVPM010004979">
    <property type="protein sequence ID" value="CAG8519071.1"/>
    <property type="molecule type" value="Genomic_DNA"/>
</dbReference>
<evidence type="ECO:0000313" key="2">
    <source>
        <dbReference type="Proteomes" id="UP000789860"/>
    </source>
</evidence>
<name>A0ACA9LCD1_9GLOM</name>
<reference evidence="1" key="1">
    <citation type="submission" date="2021-06" db="EMBL/GenBank/DDBJ databases">
        <authorList>
            <person name="Kallberg Y."/>
            <person name="Tangrot J."/>
            <person name="Rosling A."/>
        </authorList>
    </citation>
    <scope>NUCLEOTIDE SEQUENCE</scope>
    <source>
        <strain evidence="1">AU212A</strain>
    </source>
</reference>
<keyword evidence="2" id="KW-1185">Reference proteome</keyword>
<evidence type="ECO:0000313" key="1">
    <source>
        <dbReference type="EMBL" id="CAG8519071.1"/>
    </source>
</evidence>
<dbReference type="Proteomes" id="UP000789860">
    <property type="component" value="Unassembled WGS sequence"/>
</dbReference>
<organism evidence="1 2">
    <name type="scientific">Scutellospora calospora</name>
    <dbReference type="NCBI Taxonomy" id="85575"/>
    <lineage>
        <taxon>Eukaryota</taxon>
        <taxon>Fungi</taxon>
        <taxon>Fungi incertae sedis</taxon>
        <taxon>Mucoromycota</taxon>
        <taxon>Glomeromycotina</taxon>
        <taxon>Glomeromycetes</taxon>
        <taxon>Diversisporales</taxon>
        <taxon>Gigasporaceae</taxon>
        <taxon>Scutellospora</taxon>
    </lineage>
</organism>
<proteinExistence type="predicted"/>
<comment type="caution">
    <text evidence="1">The sequence shown here is derived from an EMBL/GenBank/DDBJ whole genome shotgun (WGS) entry which is preliminary data.</text>
</comment>